<dbReference type="EMBL" id="CP144745">
    <property type="protein sequence ID" value="WVZ49397.1"/>
    <property type="molecule type" value="Genomic_DNA"/>
</dbReference>
<evidence type="ECO:0000256" key="1">
    <source>
        <dbReference type="SAM" id="MobiDB-lite"/>
    </source>
</evidence>
<evidence type="ECO:0000313" key="2">
    <source>
        <dbReference type="EMBL" id="WVZ49397.1"/>
    </source>
</evidence>
<protein>
    <submittedName>
        <fullName evidence="2">Uncharacterized protein</fullName>
    </submittedName>
</protein>
<name>A0AAQ3SG65_PASNO</name>
<dbReference type="Proteomes" id="UP001341281">
    <property type="component" value="Chromosome 01"/>
</dbReference>
<feature type="region of interest" description="Disordered" evidence="1">
    <location>
        <begin position="1"/>
        <end position="39"/>
    </location>
</feature>
<proteinExistence type="predicted"/>
<gene>
    <name evidence="2" type="ORF">U9M48_000763</name>
</gene>
<evidence type="ECO:0000313" key="3">
    <source>
        <dbReference type="Proteomes" id="UP001341281"/>
    </source>
</evidence>
<dbReference type="AlphaFoldDB" id="A0AAQ3SG65"/>
<reference evidence="2 3" key="1">
    <citation type="submission" date="2024-02" db="EMBL/GenBank/DDBJ databases">
        <title>High-quality chromosome-scale genome assembly of Pensacola bahiagrass (Paspalum notatum Flugge var. saurae).</title>
        <authorList>
            <person name="Vega J.M."/>
            <person name="Podio M."/>
            <person name="Orjuela J."/>
            <person name="Siena L.A."/>
            <person name="Pessino S.C."/>
            <person name="Combes M.C."/>
            <person name="Mariac C."/>
            <person name="Albertini E."/>
            <person name="Pupilli F."/>
            <person name="Ortiz J.P.A."/>
            <person name="Leblanc O."/>
        </authorList>
    </citation>
    <scope>NUCLEOTIDE SEQUENCE [LARGE SCALE GENOMIC DNA]</scope>
    <source>
        <strain evidence="2">R1</strain>
        <tissue evidence="2">Leaf</tissue>
    </source>
</reference>
<sequence>MSSSSFLPASFRPGGRLLPPRHASPGSRRQAGRHRLARPPFRLPRLDQLRCRLIQPHGGRIRPAASSSCLATSDQVASRLFLH</sequence>
<keyword evidence="3" id="KW-1185">Reference proteome</keyword>
<accession>A0AAQ3SG65</accession>
<organism evidence="2 3">
    <name type="scientific">Paspalum notatum var. saurae</name>
    <dbReference type="NCBI Taxonomy" id="547442"/>
    <lineage>
        <taxon>Eukaryota</taxon>
        <taxon>Viridiplantae</taxon>
        <taxon>Streptophyta</taxon>
        <taxon>Embryophyta</taxon>
        <taxon>Tracheophyta</taxon>
        <taxon>Spermatophyta</taxon>
        <taxon>Magnoliopsida</taxon>
        <taxon>Liliopsida</taxon>
        <taxon>Poales</taxon>
        <taxon>Poaceae</taxon>
        <taxon>PACMAD clade</taxon>
        <taxon>Panicoideae</taxon>
        <taxon>Andropogonodae</taxon>
        <taxon>Paspaleae</taxon>
        <taxon>Paspalinae</taxon>
        <taxon>Paspalum</taxon>
    </lineage>
</organism>